<protein>
    <recommendedName>
        <fullName evidence="4">Cys-tRNA(Pro)/Cys-tRNA(Cys) deacylase</fullName>
        <ecNumber evidence="4">4.2.-.-</ecNumber>
    </recommendedName>
</protein>
<dbReference type="PANTHER" id="PTHR30411:SF0">
    <property type="entry name" value="CYS-TRNA(PRO)_CYS-TRNA(CYS) DEACYLASE YBAK"/>
    <property type="match status" value="1"/>
</dbReference>
<organism evidence="6">
    <name type="scientific">uncultured Aureispira sp</name>
    <dbReference type="NCBI Taxonomy" id="1331704"/>
    <lineage>
        <taxon>Bacteria</taxon>
        <taxon>Pseudomonadati</taxon>
        <taxon>Bacteroidota</taxon>
        <taxon>Saprospiria</taxon>
        <taxon>Saprospirales</taxon>
        <taxon>Saprospiraceae</taxon>
        <taxon>Aureispira</taxon>
        <taxon>environmental samples</taxon>
    </lineage>
</organism>
<dbReference type="Pfam" id="PF04073">
    <property type="entry name" value="tRNA_edit"/>
    <property type="match status" value="1"/>
</dbReference>
<gene>
    <name evidence="6" type="ORF">HELGO_WM40538</name>
</gene>
<dbReference type="InterPro" id="IPR036754">
    <property type="entry name" value="YbaK/aa-tRNA-synt-asso_dom_sf"/>
</dbReference>
<dbReference type="GO" id="GO:0016829">
    <property type="term" value="F:lyase activity"/>
    <property type="evidence" value="ECO:0007669"/>
    <property type="project" value="UniProtKB-KW"/>
</dbReference>
<dbReference type="GO" id="GO:0006412">
    <property type="term" value="P:translation"/>
    <property type="evidence" value="ECO:0007669"/>
    <property type="project" value="UniProtKB-KW"/>
</dbReference>
<dbReference type="Gene3D" id="3.90.960.10">
    <property type="entry name" value="YbaK/aminoacyl-tRNA synthetase-associated domain"/>
    <property type="match status" value="1"/>
</dbReference>
<dbReference type="EMBL" id="CACVAQ010000209">
    <property type="protein sequence ID" value="CAA6813825.1"/>
    <property type="molecule type" value="Genomic_DNA"/>
</dbReference>
<evidence type="ECO:0000256" key="3">
    <source>
        <dbReference type="ARBA" id="ARBA00023239"/>
    </source>
</evidence>
<dbReference type="InterPro" id="IPR004369">
    <property type="entry name" value="Prolyl-tRNA_editing_YbaK/EbsC"/>
</dbReference>
<dbReference type="PANTHER" id="PTHR30411">
    <property type="entry name" value="CYTOPLASMIC PROTEIN"/>
    <property type="match status" value="1"/>
</dbReference>
<keyword evidence="2 4" id="KW-0648">Protein biosynthesis</keyword>
<evidence type="ECO:0000256" key="1">
    <source>
        <dbReference type="ARBA" id="ARBA00009798"/>
    </source>
</evidence>
<comment type="similarity">
    <text evidence="1 4">Belongs to the prolyl-tRNA editing family. YbaK/EbsC subfamily.</text>
</comment>
<accession>A0A6S6T6E2</accession>
<evidence type="ECO:0000313" key="6">
    <source>
        <dbReference type="EMBL" id="CAA6813825.1"/>
    </source>
</evidence>
<dbReference type="InterPro" id="IPR007214">
    <property type="entry name" value="YbaK/aa-tRNA-synth-assoc-dom"/>
</dbReference>
<sequence length="155" mass="17188">MKKTNAIRLLQQKKINFEAVHYEYDSEHLNVGKIAKDNDLVLEQVYKTLVLEGDKTGVIVALVAGDQSLSLKKMATISKNKKVAMLAVKDLQKHTGYIRGGCSPIGMKKQYPVYISEEAKDLEKLYINAGTRGILVGLVPSDLQDLAQGEWAEIV</sequence>
<dbReference type="AlphaFoldDB" id="A0A6S6T6E2"/>
<dbReference type="EC" id="4.2.-.-" evidence="4"/>
<name>A0A6S6T6E2_9BACT</name>
<dbReference type="SUPFAM" id="SSF55826">
    <property type="entry name" value="YbaK/ProRS associated domain"/>
    <property type="match status" value="1"/>
</dbReference>
<feature type="domain" description="YbaK/aminoacyl-tRNA synthetase-associated" evidence="5">
    <location>
        <begin position="34"/>
        <end position="146"/>
    </location>
</feature>
<keyword evidence="3 4" id="KW-0456">Lyase</keyword>
<proteinExistence type="inferred from homology"/>
<evidence type="ECO:0000259" key="5">
    <source>
        <dbReference type="Pfam" id="PF04073"/>
    </source>
</evidence>
<evidence type="ECO:0000256" key="2">
    <source>
        <dbReference type="ARBA" id="ARBA00022917"/>
    </source>
</evidence>
<dbReference type="GO" id="GO:0002161">
    <property type="term" value="F:aminoacyl-tRNA deacylase activity"/>
    <property type="evidence" value="ECO:0007669"/>
    <property type="project" value="InterPro"/>
</dbReference>
<reference evidence="6" key="1">
    <citation type="submission" date="2020-01" db="EMBL/GenBank/DDBJ databases">
        <authorList>
            <person name="Meier V. D."/>
            <person name="Meier V D."/>
        </authorList>
    </citation>
    <scope>NUCLEOTIDE SEQUENCE</scope>
    <source>
        <strain evidence="6">HLG_WM_MAG_10</strain>
    </source>
</reference>
<dbReference type="CDD" id="cd00002">
    <property type="entry name" value="YbaK_deacylase"/>
    <property type="match status" value="1"/>
</dbReference>
<dbReference type="PIRSF" id="PIRSF006181">
    <property type="entry name" value="EbsC_YbaK"/>
    <property type="match status" value="1"/>
</dbReference>
<evidence type="ECO:0000256" key="4">
    <source>
        <dbReference type="PIRNR" id="PIRNR006181"/>
    </source>
</evidence>
<dbReference type="NCBIfam" id="TIGR00011">
    <property type="entry name" value="YbaK_EbsC"/>
    <property type="match status" value="1"/>
</dbReference>